<dbReference type="GO" id="GO:0019135">
    <property type="term" value="F:deoxyhypusine monooxygenase activity"/>
    <property type="evidence" value="ECO:0007669"/>
    <property type="project" value="TreeGrafter"/>
</dbReference>
<dbReference type="Gene3D" id="1.25.10.10">
    <property type="entry name" value="Leucine-rich Repeat Variant"/>
    <property type="match status" value="1"/>
</dbReference>
<comment type="caution">
    <text evidence="1">The sequence shown here is derived from an EMBL/GenBank/DDBJ whole genome shotgun (WGS) entry which is preliminary data.</text>
</comment>
<dbReference type="SMART" id="SM00567">
    <property type="entry name" value="EZ_HEAT"/>
    <property type="match status" value="2"/>
</dbReference>
<proteinExistence type="predicted"/>
<dbReference type="InterPro" id="IPR004155">
    <property type="entry name" value="PBS_lyase_HEAT"/>
</dbReference>
<reference evidence="1" key="1">
    <citation type="submission" date="2020-11" db="EMBL/GenBank/DDBJ databases">
        <authorList>
            <consortium name="DOE Joint Genome Institute"/>
            <person name="Ahrendt S."/>
            <person name="Riley R."/>
            <person name="Andreopoulos W."/>
            <person name="Labutti K."/>
            <person name="Pangilinan J."/>
            <person name="Ruiz-Duenas F.J."/>
            <person name="Barrasa J.M."/>
            <person name="Sanchez-Garcia M."/>
            <person name="Camarero S."/>
            <person name="Miyauchi S."/>
            <person name="Serrano A."/>
            <person name="Linde D."/>
            <person name="Babiker R."/>
            <person name="Drula E."/>
            <person name="Ayuso-Fernandez I."/>
            <person name="Pacheco R."/>
            <person name="Padilla G."/>
            <person name="Ferreira P."/>
            <person name="Barriuso J."/>
            <person name="Kellner H."/>
            <person name="Castanera R."/>
            <person name="Alfaro M."/>
            <person name="Ramirez L."/>
            <person name="Pisabarro A.G."/>
            <person name="Kuo A."/>
            <person name="Tritt A."/>
            <person name="Lipzen A."/>
            <person name="He G."/>
            <person name="Yan M."/>
            <person name="Ng V."/>
            <person name="Cullen D."/>
            <person name="Martin F."/>
            <person name="Rosso M.-N."/>
            <person name="Henrissat B."/>
            <person name="Hibbett D."/>
            <person name="Martinez A.T."/>
            <person name="Grigoriev I.V."/>
        </authorList>
    </citation>
    <scope>NUCLEOTIDE SEQUENCE</scope>
    <source>
        <strain evidence="1">ATCC 90797</strain>
    </source>
</reference>
<dbReference type="InterPro" id="IPR016024">
    <property type="entry name" value="ARM-type_fold"/>
</dbReference>
<dbReference type="PANTHER" id="PTHR12697">
    <property type="entry name" value="PBS LYASE HEAT-LIKE PROTEIN"/>
    <property type="match status" value="1"/>
</dbReference>
<dbReference type="EMBL" id="MU154619">
    <property type="protein sequence ID" value="KAF9491447.1"/>
    <property type="molecule type" value="Genomic_DNA"/>
</dbReference>
<evidence type="ECO:0008006" key="3">
    <source>
        <dbReference type="Google" id="ProtNLM"/>
    </source>
</evidence>
<dbReference type="Pfam" id="PF03130">
    <property type="entry name" value="HEAT_PBS"/>
    <property type="match status" value="1"/>
</dbReference>
<name>A0A9P5ZQ26_PLEER</name>
<keyword evidence="2" id="KW-1185">Reference proteome</keyword>
<gene>
    <name evidence="1" type="ORF">BDN71DRAFT_1498045</name>
</gene>
<accession>A0A9P5ZQ26</accession>
<evidence type="ECO:0000313" key="2">
    <source>
        <dbReference type="Proteomes" id="UP000807025"/>
    </source>
</evidence>
<evidence type="ECO:0000313" key="1">
    <source>
        <dbReference type="EMBL" id="KAF9491447.1"/>
    </source>
</evidence>
<dbReference type="SUPFAM" id="SSF48371">
    <property type="entry name" value="ARM repeat"/>
    <property type="match status" value="1"/>
</dbReference>
<protein>
    <recommendedName>
        <fullName evidence="3">Deoxyhypusine hydroxylase</fullName>
    </recommendedName>
</protein>
<dbReference type="InterPro" id="IPR011989">
    <property type="entry name" value="ARM-like"/>
</dbReference>
<dbReference type="AlphaFoldDB" id="A0A9P5ZQ26"/>
<organism evidence="1 2">
    <name type="scientific">Pleurotus eryngii</name>
    <name type="common">Boletus of the steppes</name>
    <dbReference type="NCBI Taxonomy" id="5323"/>
    <lineage>
        <taxon>Eukaryota</taxon>
        <taxon>Fungi</taxon>
        <taxon>Dikarya</taxon>
        <taxon>Basidiomycota</taxon>
        <taxon>Agaricomycotina</taxon>
        <taxon>Agaricomycetes</taxon>
        <taxon>Agaricomycetidae</taxon>
        <taxon>Agaricales</taxon>
        <taxon>Pleurotineae</taxon>
        <taxon>Pleurotaceae</taxon>
        <taxon>Pleurotus</taxon>
    </lineage>
</organism>
<sequence length="143" mass="16066">MVRHEAAEAMEAILASDSLPILKKYLDDAERTVRETCEIAIAKIEWDNSEEGKQHAHANSKAEDVRCSHIHLASGFSDDSALFKVCGLPNNTDNQAHALPPHRHEIAFVFGQMLSPHSVSSLIKLLENNGESEMMQDHHRWCR</sequence>
<dbReference type="OrthoDB" id="421002at2759"/>
<dbReference type="PANTHER" id="PTHR12697:SF5">
    <property type="entry name" value="DEOXYHYPUSINE HYDROXYLASE"/>
    <property type="match status" value="1"/>
</dbReference>
<dbReference type="Proteomes" id="UP000807025">
    <property type="component" value="Unassembled WGS sequence"/>
</dbReference>